<sequence length="419" mass="44889">MLAFVSARRLPFRPSPLRAGLAFVLGALATCAHAAPTFSFGGFGTLTAVHSTERQADYTASPISPGTAGYGKQWAFDVDTRAGAQVRAQFDRRWSAVVQVVEERGVDHSYAPHLEWANVKFQVTPDLALRAGRIALPLFLTADYRKAGYALPWLRAPVELYSIMPISNSDGLDASYRWDGFGARHETQLMAGRASVDLAPGISGRTDRVLGITHTASAGALTVRGTAARANLKIGGAEEYFDAFRSFGPTGVALADRYDIANRNVVVLSAGFSYDPGGWFVMGEIGRVNTRSVLGDQTAGYLSGGYRIGTLTPYATYAKVDVNMPTSTEGLPVAGLPPQLGGLATLLNTDLNNRLRSIGVQDTASIGLRWDFARNFAWKMQLDRVQPKGGSMGTLTNVQPGFRSGHAFGVVSAGIDFVF</sequence>
<evidence type="ECO:0000313" key="2">
    <source>
        <dbReference type="EMBL" id="TWI69676.1"/>
    </source>
</evidence>
<dbReference type="Gene3D" id="2.40.160.10">
    <property type="entry name" value="Porin"/>
    <property type="match status" value="1"/>
</dbReference>
<comment type="caution">
    <text evidence="2">The sequence shown here is derived from an EMBL/GenBank/DDBJ whole genome shotgun (WGS) entry which is preliminary data.</text>
</comment>
<dbReference type="InterPro" id="IPR023614">
    <property type="entry name" value="Porin_dom_sf"/>
</dbReference>
<dbReference type="EMBL" id="VLLB01000001">
    <property type="protein sequence ID" value="TWI69676.1"/>
    <property type="molecule type" value="Genomic_DNA"/>
</dbReference>
<feature type="chain" id="PRO_5022068521" description="Porin" evidence="1">
    <location>
        <begin position="35"/>
        <end position="419"/>
    </location>
</feature>
<dbReference type="SUPFAM" id="SSF56935">
    <property type="entry name" value="Porins"/>
    <property type="match status" value="1"/>
</dbReference>
<evidence type="ECO:0008006" key="4">
    <source>
        <dbReference type="Google" id="ProtNLM"/>
    </source>
</evidence>
<protein>
    <recommendedName>
        <fullName evidence="4">Porin</fullName>
    </recommendedName>
</protein>
<accession>A0A562RMJ6</accession>
<name>A0A562RMJ6_9BURK</name>
<gene>
    <name evidence="2" type="ORF">IP91_00749</name>
</gene>
<organism evidence="2 3">
    <name type="scientific">Pseudoduganella lurida</name>
    <dbReference type="NCBI Taxonomy" id="1036180"/>
    <lineage>
        <taxon>Bacteria</taxon>
        <taxon>Pseudomonadati</taxon>
        <taxon>Pseudomonadota</taxon>
        <taxon>Betaproteobacteria</taxon>
        <taxon>Burkholderiales</taxon>
        <taxon>Oxalobacteraceae</taxon>
        <taxon>Telluria group</taxon>
        <taxon>Pseudoduganella</taxon>
    </lineage>
</organism>
<proteinExistence type="predicted"/>
<keyword evidence="1" id="KW-0732">Signal</keyword>
<keyword evidence="3" id="KW-1185">Reference proteome</keyword>
<evidence type="ECO:0000256" key="1">
    <source>
        <dbReference type="SAM" id="SignalP"/>
    </source>
</evidence>
<dbReference type="AlphaFoldDB" id="A0A562RMJ6"/>
<dbReference type="Proteomes" id="UP000318431">
    <property type="component" value="Unassembled WGS sequence"/>
</dbReference>
<evidence type="ECO:0000313" key="3">
    <source>
        <dbReference type="Proteomes" id="UP000318431"/>
    </source>
</evidence>
<feature type="signal peptide" evidence="1">
    <location>
        <begin position="1"/>
        <end position="34"/>
    </location>
</feature>
<reference evidence="2 3" key="1">
    <citation type="journal article" date="2015" name="Stand. Genomic Sci.">
        <title>Genomic Encyclopedia of Bacterial and Archaeal Type Strains, Phase III: the genomes of soil and plant-associated and newly described type strains.</title>
        <authorList>
            <person name="Whitman W.B."/>
            <person name="Woyke T."/>
            <person name="Klenk H.P."/>
            <person name="Zhou Y."/>
            <person name="Lilburn T.G."/>
            <person name="Beck B.J."/>
            <person name="De Vos P."/>
            <person name="Vandamme P."/>
            <person name="Eisen J.A."/>
            <person name="Garrity G."/>
            <person name="Hugenholtz P."/>
            <person name="Kyrpides N.C."/>
        </authorList>
    </citation>
    <scope>NUCLEOTIDE SEQUENCE [LARGE SCALE GENOMIC DNA]</scope>
    <source>
        <strain evidence="2 3">CGMCC 1.10822</strain>
    </source>
</reference>